<reference evidence="1 2" key="1">
    <citation type="submission" date="2021-06" db="EMBL/GenBank/DDBJ databases">
        <authorList>
            <person name="Palmer J.M."/>
        </authorList>
    </citation>
    <scope>NUCLEOTIDE SEQUENCE [LARGE SCALE GENOMIC DNA]</scope>
    <source>
        <strain evidence="2">if_2019</strain>
        <tissue evidence="1">Muscle</tissue>
    </source>
</reference>
<protein>
    <submittedName>
        <fullName evidence="1">Uncharacterized protein</fullName>
    </submittedName>
</protein>
<evidence type="ECO:0000313" key="1">
    <source>
        <dbReference type="EMBL" id="MEQ2250608.1"/>
    </source>
</evidence>
<dbReference type="Proteomes" id="UP001482620">
    <property type="component" value="Unassembled WGS sequence"/>
</dbReference>
<dbReference type="EMBL" id="JAHRIQ010092816">
    <property type="protein sequence ID" value="MEQ2250608.1"/>
    <property type="molecule type" value="Genomic_DNA"/>
</dbReference>
<accession>A0ABV0UZN1</accession>
<evidence type="ECO:0000313" key="2">
    <source>
        <dbReference type="Proteomes" id="UP001482620"/>
    </source>
</evidence>
<organism evidence="1 2">
    <name type="scientific">Ilyodon furcidens</name>
    <name type="common">goldbreast splitfin</name>
    <dbReference type="NCBI Taxonomy" id="33524"/>
    <lineage>
        <taxon>Eukaryota</taxon>
        <taxon>Metazoa</taxon>
        <taxon>Chordata</taxon>
        <taxon>Craniata</taxon>
        <taxon>Vertebrata</taxon>
        <taxon>Euteleostomi</taxon>
        <taxon>Actinopterygii</taxon>
        <taxon>Neopterygii</taxon>
        <taxon>Teleostei</taxon>
        <taxon>Neoteleostei</taxon>
        <taxon>Acanthomorphata</taxon>
        <taxon>Ovalentaria</taxon>
        <taxon>Atherinomorphae</taxon>
        <taxon>Cyprinodontiformes</taxon>
        <taxon>Goodeidae</taxon>
        <taxon>Ilyodon</taxon>
    </lineage>
</organism>
<comment type="caution">
    <text evidence="1">The sequence shown here is derived from an EMBL/GenBank/DDBJ whole genome shotgun (WGS) entry which is preliminary data.</text>
</comment>
<name>A0ABV0UZN1_9TELE</name>
<proteinExistence type="predicted"/>
<gene>
    <name evidence="1" type="ORF">ILYODFUR_002735</name>
</gene>
<sequence>MRSCGLFPDLRMGRMECWHFKDGSLSSWMSLRSQRDYLIATFSSDTAETSKPSFTRAIVAIFWMLQFDGCTSSPQL</sequence>
<keyword evidence="2" id="KW-1185">Reference proteome</keyword>